<keyword evidence="4 8" id="KW-0819">tRNA processing</keyword>
<dbReference type="InterPro" id="IPR014729">
    <property type="entry name" value="Rossmann-like_a/b/a_fold"/>
</dbReference>
<dbReference type="SMART" id="SM00977">
    <property type="entry name" value="TilS_C"/>
    <property type="match status" value="1"/>
</dbReference>
<dbReference type="GeneID" id="57366550"/>
<dbReference type="EMBL" id="JAWJAV010000002">
    <property type="protein sequence ID" value="MDV2620665.1"/>
    <property type="molecule type" value="Genomic_DNA"/>
</dbReference>
<evidence type="ECO:0000256" key="2">
    <source>
        <dbReference type="ARBA" id="ARBA00022490"/>
    </source>
</evidence>
<keyword evidence="6" id="KW-0067">ATP-binding</keyword>
<sequence length="457" mass="52535">MISLRALGEKIVDHYQLNQAPVVVAVSTGVDSTVLINALLAASNLAENRLVIAHVNHQLRSQSVQEEEFLRQWCAKRRLTFVSTKWPRELHPDTGVEAAARRFRYDFFAKVMQRYHANTLLTAHNATEQAESFLMQVVRGGWLSQLRGTPEERSFATGRLVRPFLKISKPTLVALAQENHLTWFEDETNQQDDYLRNRVRNQLLPALQAENPRVVEHIGQYQTEITEQDQLIKEISRQKLAQLRQGSQYQLPKFKAESRLWQKQLLKQLVSESCPAVAIGQNKLDEVLEFINQTNLAQGSIDLGNDYVLEITYDLLQIIKKKTVKSEQAKKHMVTLNKWLTLDEGTQFRISDRSVAGPVAGAMVLSDNQLKQPLFVRQATPQDRLRLKNGKYKTVRRELIDQKVPREQRANFWAVVDGDQRVLWVLGLRQAWLAEPYLATQTQYILEYRTGGRPHGQ</sequence>
<dbReference type="PANTHER" id="PTHR43033">
    <property type="entry name" value="TRNA(ILE)-LYSIDINE SYNTHASE-RELATED"/>
    <property type="match status" value="1"/>
</dbReference>
<dbReference type="Gene3D" id="3.40.50.620">
    <property type="entry name" value="HUPs"/>
    <property type="match status" value="1"/>
</dbReference>
<comment type="catalytic activity">
    <reaction evidence="7 8">
        <text>cytidine(34) in tRNA(Ile2) + L-lysine + ATP = lysidine(34) in tRNA(Ile2) + AMP + diphosphate + H(+)</text>
        <dbReference type="Rhea" id="RHEA:43744"/>
        <dbReference type="Rhea" id="RHEA-COMP:10625"/>
        <dbReference type="Rhea" id="RHEA-COMP:10670"/>
        <dbReference type="ChEBI" id="CHEBI:15378"/>
        <dbReference type="ChEBI" id="CHEBI:30616"/>
        <dbReference type="ChEBI" id="CHEBI:32551"/>
        <dbReference type="ChEBI" id="CHEBI:33019"/>
        <dbReference type="ChEBI" id="CHEBI:82748"/>
        <dbReference type="ChEBI" id="CHEBI:83665"/>
        <dbReference type="ChEBI" id="CHEBI:456215"/>
        <dbReference type="EC" id="6.3.4.19"/>
    </reaction>
</comment>
<protein>
    <recommendedName>
        <fullName evidence="8">tRNA(Ile)-lysidine synthase</fullName>
        <ecNumber evidence="8">6.3.4.19</ecNumber>
    </recommendedName>
    <alternativeName>
        <fullName evidence="8">tRNA(Ile)-2-lysyl-cytidine synthase</fullName>
    </alternativeName>
    <alternativeName>
        <fullName evidence="8">tRNA(Ile)-lysidine synthetase</fullName>
    </alternativeName>
</protein>
<evidence type="ECO:0000256" key="5">
    <source>
        <dbReference type="ARBA" id="ARBA00022741"/>
    </source>
</evidence>
<comment type="caution">
    <text evidence="8">Lacks conserved residue(s) required for the propagation of feature annotation.</text>
</comment>
<organism evidence="10 11">
    <name type="scientific">Pediococcus acidilactici</name>
    <dbReference type="NCBI Taxonomy" id="1254"/>
    <lineage>
        <taxon>Bacteria</taxon>
        <taxon>Bacillati</taxon>
        <taxon>Bacillota</taxon>
        <taxon>Bacilli</taxon>
        <taxon>Lactobacillales</taxon>
        <taxon>Lactobacillaceae</taxon>
        <taxon>Pediococcus</taxon>
        <taxon>Pediococcus acidilactici group</taxon>
    </lineage>
</organism>
<reference evidence="10" key="2">
    <citation type="submission" date="2023-10" db="EMBL/GenBank/DDBJ databases">
        <authorList>
            <person name="Khurajog B."/>
        </authorList>
    </citation>
    <scope>NUCLEOTIDE SEQUENCE</scope>
    <source>
        <strain evidence="10">BF9</strain>
    </source>
</reference>
<keyword evidence="3 8" id="KW-0436">Ligase</keyword>
<evidence type="ECO:0000256" key="8">
    <source>
        <dbReference type="HAMAP-Rule" id="MF_01161"/>
    </source>
</evidence>
<dbReference type="SUPFAM" id="SSF52402">
    <property type="entry name" value="Adenine nucleotide alpha hydrolases-like"/>
    <property type="match status" value="1"/>
</dbReference>
<dbReference type="Proteomes" id="UP001280897">
    <property type="component" value="Unassembled WGS sequence"/>
</dbReference>
<dbReference type="InterPro" id="IPR012795">
    <property type="entry name" value="tRNA_Ile_lys_synt_N"/>
</dbReference>
<evidence type="ECO:0000313" key="10">
    <source>
        <dbReference type="EMBL" id="MDV2620665.1"/>
    </source>
</evidence>
<dbReference type="GO" id="GO:0032267">
    <property type="term" value="F:tRNA(Ile)-lysidine synthase activity"/>
    <property type="evidence" value="ECO:0007669"/>
    <property type="project" value="UniProtKB-EC"/>
</dbReference>
<reference evidence="10" key="1">
    <citation type="journal article" date="2023" name="PeerJ">
        <title>Selection and evaluation of lactic acid bacteria from chicken feces in Thailand as potential probiotics.</title>
        <authorList>
            <person name="Khurajog B."/>
            <person name="Disastra Y."/>
            <person name="Lawwyne L.D."/>
            <person name="Sirichokchatchawan W."/>
            <person name="Niyomtham W."/>
            <person name="Yindee J."/>
            <person name="Hampson D.J."/>
            <person name="Prapasarakul N."/>
        </authorList>
    </citation>
    <scope>NUCLEOTIDE SEQUENCE</scope>
    <source>
        <strain evidence="10">BF9</strain>
    </source>
</reference>
<dbReference type="InterPro" id="IPR011063">
    <property type="entry name" value="TilS/TtcA_N"/>
</dbReference>
<dbReference type="PANTHER" id="PTHR43033:SF1">
    <property type="entry name" value="TRNA(ILE)-LYSIDINE SYNTHASE-RELATED"/>
    <property type="match status" value="1"/>
</dbReference>
<evidence type="ECO:0000256" key="6">
    <source>
        <dbReference type="ARBA" id="ARBA00022840"/>
    </source>
</evidence>
<comment type="similarity">
    <text evidence="8">Belongs to the tRNA(Ile)-lysidine synthase family.</text>
</comment>
<dbReference type="SUPFAM" id="SSF82829">
    <property type="entry name" value="MesJ substrate recognition domain-like"/>
    <property type="match status" value="1"/>
</dbReference>
<dbReference type="AlphaFoldDB" id="A0AAW8YFD5"/>
<comment type="caution">
    <text evidence="10">The sequence shown here is derived from an EMBL/GenBank/DDBJ whole genome shotgun (WGS) entry which is preliminary data.</text>
</comment>
<dbReference type="InterPro" id="IPR012094">
    <property type="entry name" value="tRNA_Ile_lys_synt"/>
</dbReference>
<dbReference type="GO" id="GO:0005737">
    <property type="term" value="C:cytoplasm"/>
    <property type="evidence" value="ECO:0007669"/>
    <property type="project" value="UniProtKB-SubCell"/>
</dbReference>
<evidence type="ECO:0000256" key="3">
    <source>
        <dbReference type="ARBA" id="ARBA00022598"/>
    </source>
</evidence>
<keyword evidence="2 8" id="KW-0963">Cytoplasm</keyword>
<evidence type="ECO:0000259" key="9">
    <source>
        <dbReference type="SMART" id="SM00977"/>
    </source>
</evidence>
<evidence type="ECO:0000256" key="4">
    <source>
        <dbReference type="ARBA" id="ARBA00022694"/>
    </source>
</evidence>
<proteinExistence type="inferred from homology"/>
<feature type="domain" description="Lysidine-tRNA(Ile) synthetase C-terminal" evidence="9">
    <location>
        <begin position="374"/>
        <end position="448"/>
    </location>
</feature>
<dbReference type="GO" id="GO:0005524">
    <property type="term" value="F:ATP binding"/>
    <property type="evidence" value="ECO:0007669"/>
    <property type="project" value="UniProtKB-KW"/>
</dbReference>
<dbReference type="InterPro" id="IPR012796">
    <property type="entry name" value="Lysidine-tRNA-synth_C"/>
</dbReference>
<evidence type="ECO:0000256" key="7">
    <source>
        <dbReference type="ARBA" id="ARBA00048539"/>
    </source>
</evidence>
<dbReference type="GO" id="GO:0006400">
    <property type="term" value="P:tRNA modification"/>
    <property type="evidence" value="ECO:0007669"/>
    <property type="project" value="UniProtKB-UniRule"/>
</dbReference>
<keyword evidence="5" id="KW-0547">Nucleotide-binding</keyword>
<dbReference type="CDD" id="cd01992">
    <property type="entry name" value="TilS_N"/>
    <property type="match status" value="1"/>
</dbReference>
<evidence type="ECO:0000313" key="11">
    <source>
        <dbReference type="Proteomes" id="UP001280897"/>
    </source>
</evidence>
<comment type="subcellular location">
    <subcellularLocation>
        <location evidence="1 8">Cytoplasm</location>
    </subcellularLocation>
</comment>
<dbReference type="NCBIfam" id="TIGR02432">
    <property type="entry name" value="lysidine_TilS_N"/>
    <property type="match status" value="1"/>
</dbReference>
<dbReference type="SUPFAM" id="SSF56037">
    <property type="entry name" value="PheT/TilS domain"/>
    <property type="match status" value="1"/>
</dbReference>
<name>A0AAW8YFD5_PEDAC</name>
<dbReference type="RefSeq" id="WP_008841782.1">
    <property type="nucleotide sequence ID" value="NZ_CP018763.1"/>
</dbReference>
<dbReference type="HAMAP" id="MF_01161">
    <property type="entry name" value="tRNA_Ile_lys_synt"/>
    <property type="match status" value="1"/>
</dbReference>
<accession>A0AAW8YFD5</accession>
<comment type="function">
    <text evidence="8">Ligates lysine onto the cytidine present at position 34 of the AUA codon-specific tRNA(Ile) that contains the anticodon CAU, in an ATP-dependent manner. Cytidine is converted to lysidine, thus changing the amino acid specificity of the tRNA from methionine to isoleucine.</text>
</comment>
<dbReference type="EC" id="6.3.4.19" evidence="8"/>
<gene>
    <name evidence="8 10" type="primary">tilS</name>
    <name evidence="10" type="ORF">R0G89_02835</name>
</gene>
<dbReference type="Pfam" id="PF01171">
    <property type="entry name" value="ATP_bind_3"/>
    <property type="match status" value="1"/>
</dbReference>
<evidence type="ECO:0000256" key="1">
    <source>
        <dbReference type="ARBA" id="ARBA00004496"/>
    </source>
</evidence>